<feature type="domain" description="Phosphagen kinase C-terminal" evidence="8">
    <location>
        <begin position="15"/>
        <end position="242"/>
    </location>
</feature>
<evidence type="ECO:0000313" key="9">
    <source>
        <dbReference type="EMBL" id="SHJ31701.1"/>
    </source>
</evidence>
<dbReference type="Gene3D" id="3.30.590.10">
    <property type="entry name" value="Glutamine synthetase/guanido kinase, catalytic domain"/>
    <property type="match status" value="1"/>
</dbReference>
<comment type="catalytic activity">
    <reaction evidence="5">
        <text>L-arginyl-[protein] + ATP = N(omega)-phospho-L-arginyl-[protein] + ADP + H(+)</text>
        <dbReference type="Rhea" id="RHEA:43384"/>
        <dbReference type="Rhea" id="RHEA-COMP:10532"/>
        <dbReference type="Rhea" id="RHEA-COMP:10533"/>
        <dbReference type="ChEBI" id="CHEBI:15378"/>
        <dbReference type="ChEBI" id="CHEBI:29965"/>
        <dbReference type="ChEBI" id="CHEBI:30616"/>
        <dbReference type="ChEBI" id="CHEBI:83226"/>
        <dbReference type="ChEBI" id="CHEBI:456216"/>
        <dbReference type="EC" id="2.7.14.1"/>
    </reaction>
</comment>
<feature type="binding site" evidence="5 6">
    <location>
        <begin position="18"/>
        <end position="22"/>
    </location>
    <ligand>
        <name>ATP</name>
        <dbReference type="ChEBI" id="CHEBI:30616"/>
    </ligand>
</feature>
<feature type="binding site" evidence="5 6">
    <location>
        <position position="80"/>
    </location>
    <ligand>
        <name>ATP</name>
        <dbReference type="ChEBI" id="CHEBI:30616"/>
    </ligand>
</feature>
<keyword evidence="5" id="KW-0021">Allosteric enzyme</keyword>
<dbReference type="InterPro" id="IPR023660">
    <property type="entry name" value="Arg_Kinase"/>
</dbReference>
<dbReference type="STRING" id="1122184.SAMN02745176_03168"/>
<dbReference type="Proteomes" id="UP000184442">
    <property type="component" value="Unassembled WGS sequence"/>
</dbReference>
<dbReference type="PANTHER" id="PTHR11547:SF38">
    <property type="entry name" value="ARGININE KINASE 1-RELATED"/>
    <property type="match status" value="1"/>
</dbReference>
<dbReference type="GO" id="GO:0046314">
    <property type="term" value="P:phosphocreatine biosynthetic process"/>
    <property type="evidence" value="ECO:0007669"/>
    <property type="project" value="InterPro"/>
</dbReference>
<dbReference type="GO" id="GO:0005524">
    <property type="term" value="F:ATP binding"/>
    <property type="evidence" value="ECO:0007669"/>
    <property type="project" value="UniProtKB-UniRule"/>
</dbReference>
<dbReference type="InterPro" id="IPR014746">
    <property type="entry name" value="Gln_synth/guanido_kin_cat_dom"/>
</dbReference>
<keyword evidence="1 5" id="KW-0808">Transferase</keyword>
<dbReference type="Pfam" id="PF00217">
    <property type="entry name" value="ATP-gua_Ptrans"/>
    <property type="match status" value="1"/>
</dbReference>
<comment type="activity regulation">
    <text evidence="5">Appears to be allosterically activated by the binding of pArg-containing polypeptides to the pArg-binding pocket localized in the C-terminal domain of McsB.</text>
</comment>
<dbReference type="EC" id="2.7.14.1" evidence="5"/>
<evidence type="ECO:0000256" key="3">
    <source>
        <dbReference type="ARBA" id="ARBA00022777"/>
    </source>
</evidence>
<dbReference type="PANTHER" id="PTHR11547">
    <property type="entry name" value="ARGININE OR CREATINE KINASE"/>
    <property type="match status" value="1"/>
</dbReference>
<dbReference type="SUPFAM" id="SSF55931">
    <property type="entry name" value="Glutamine synthetase/guanido kinase"/>
    <property type="match status" value="1"/>
</dbReference>
<name>A0A1M6IB96_9FIRM</name>
<dbReference type="InterPro" id="IPR022414">
    <property type="entry name" value="ATP-guanido_PTrfase_cat"/>
</dbReference>
<organism evidence="9 10">
    <name type="scientific">Lutispora thermophila DSM 19022</name>
    <dbReference type="NCBI Taxonomy" id="1122184"/>
    <lineage>
        <taxon>Bacteria</taxon>
        <taxon>Bacillati</taxon>
        <taxon>Bacillota</taxon>
        <taxon>Clostridia</taxon>
        <taxon>Lutisporales</taxon>
        <taxon>Lutisporaceae</taxon>
        <taxon>Lutispora</taxon>
    </lineage>
</organism>
<reference evidence="9 10" key="1">
    <citation type="submission" date="2016-11" db="EMBL/GenBank/DDBJ databases">
        <authorList>
            <person name="Jaros S."/>
            <person name="Januszkiewicz K."/>
            <person name="Wedrychowicz H."/>
        </authorList>
    </citation>
    <scope>NUCLEOTIDE SEQUENCE [LARGE SCALE GENOMIC DNA]</scope>
    <source>
        <strain evidence="9 10">DSM 19022</strain>
    </source>
</reference>
<proteinExistence type="inferred from homology"/>
<dbReference type="GO" id="GO:0004111">
    <property type="term" value="F:creatine kinase activity"/>
    <property type="evidence" value="ECO:0007669"/>
    <property type="project" value="InterPro"/>
</dbReference>
<comment type="similarity">
    <text evidence="5 6 7">Belongs to the ATP:guanido phosphotransferase family.</text>
</comment>
<dbReference type="NCBIfam" id="NF002194">
    <property type="entry name" value="PRK01059.1-4"/>
    <property type="match status" value="1"/>
</dbReference>
<dbReference type="InterPro" id="IPR000749">
    <property type="entry name" value="ATP-guanido_PTrfase"/>
</dbReference>
<evidence type="ECO:0000256" key="1">
    <source>
        <dbReference type="ARBA" id="ARBA00022679"/>
    </source>
</evidence>
<feature type="binding site" evidence="5 6">
    <location>
        <begin position="195"/>
        <end position="200"/>
    </location>
    <ligand>
        <name>ATP</name>
        <dbReference type="ChEBI" id="CHEBI:30616"/>
    </ligand>
</feature>
<feature type="binding site" evidence="5 6">
    <location>
        <position position="113"/>
    </location>
    <ligand>
        <name>ATP</name>
        <dbReference type="ChEBI" id="CHEBI:30616"/>
    </ligand>
</feature>
<comment type="function">
    <text evidence="5">Catalyzes the specific phosphorylation of arginine residues in proteins.</text>
</comment>
<evidence type="ECO:0000256" key="4">
    <source>
        <dbReference type="ARBA" id="ARBA00022840"/>
    </source>
</evidence>
<evidence type="ECO:0000256" key="2">
    <source>
        <dbReference type="ARBA" id="ARBA00022741"/>
    </source>
</evidence>
<protein>
    <recommendedName>
        <fullName evidence="5">Protein-arginine kinase</fullName>
        <ecNumber evidence="5">2.7.14.1</ecNumber>
    </recommendedName>
</protein>
<dbReference type="PROSITE" id="PS00112">
    <property type="entry name" value="PHOSPHAGEN_KINASE"/>
    <property type="match status" value="1"/>
</dbReference>
<dbReference type="HAMAP" id="MF_00602">
    <property type="entry name" value="Prot_Arg_kinase"/>
    <property type="match status" value="1"/>
</dbReference>
<sequence length="337" mass="37775">MMGGWITQQGPQNEIVLSSRVRLARNIVNTPFPAYLSMEEAKGLINQVEAAAKKNHERGYKLLVMDELPNIERQVLLEKHLISPDLIKSAKGAALISQDELLSIMINEEDHIRIQCILPGLQMKSAWDMANSEDDVLEQTLDYSYDEKLGYLTCCPTNVGTGMRASAMVHLPALNMIGNIGKILQTVTQIGLTIRGIYGEGTEFQGNLFQISNQITLGLSEEEIVQNISAVTSQIVEKEKEARSLLLNNNRIQLEDRVWRAWGILKNARVITSQEAMKLLSDVRLGMDLNIIENLSVSIINEIMIEIQPANIQKYAGEELSPEARDIIRAEIIRKKL</sequence>
<evidence type="ECO:0000313" key="10">
    <source>
        <dbReference type="Proteomes" id="UP000184442"/>
    </source>
</evidence>
<accession>A0A1M6IB96</accession>
<dbReference type="EMBL" id="FQZS01000029">
    <property type="protein sequence ID" value="SHJ31701.1"/>
    <property type="molecule type" value="Genomic_DNA"/>
</dbReference>
<dbReference type="GO" id="GO:0005615">
    <property type="term" value="C:extracellular space"/>
    <property type="evidence" value="ECO:0007669"/>
    <property type="project" value="TreeGrafter"/>
</dbReference>
<evidence type="ECO:0000256" key="7">
    <source>
        <dbReference type="RuleBase" id="RU000505"/>
    </source>
</evidence>
<evidence type="ECO:0000256" key="5">
    <source>
        <dbReference type="HAMAP-Rule" id="MF_00602"/>
    </source>
</evidence>
<keyword evidence="2 5" id="KW-0547">Nucleotide-binding</keyword>
<evidence type="ECO:0000256" key="6">
    <source>
        <dbReference type="PROSITE-ProRule" id="PRU00843"/>
    </source>
</evidence>
<gene>
    <name evidence="5" type="primary">mcsB</name>
    <name evidence="9" type="ORF">SAMN02745176_03168</name>
</gene>
<feature type="short sequence motif" description="RDXXRA motif of the pArg binding pocket involved in allosteric regulation" evidence="5">
    <location>
        <begin position="325"/>
        <end position="330"/>
    </location>
</feature>
<dbReference type="PROSITE" id="PS51510">
    <property type="entry name" value="PHOSPHAGEN_KINASE_C"/>
    <property type="match status" value="1"/>
</dbReference>
<keyword evidence="4 5" id="KW-0067">ATP-binding</keyword>
<keyword evidence="10" id="KW-1185">Reference proteome</keyword>
<dbReference type="CDD" id="cd07930">
    <property type="entry name" value="bacterial_phosphagen_kinase"/>
    <property type="match status" value="1"/>
</dbReference>
<feature type="binding site" evidence="5 6">
    <location>
        <begin position="164"/>
        <end position="168"/>
    </location>
    <ligand>
        <name>ATP</name>
        <dbReference type="ChEBI" id="CHEBI:30616"/>
    </ligand>
</feature>
<dbReference type="GO" id="GO:1990424">
    <property type="term" value="F:protein arginine kinase activity"/>
    <property type="evidence" value="ECO:0007669"/>
    <property type="project" value="UniProtKB-EC"/>
</dbReference>
<dbReference type="InterPro" id="IPR022415">
    <property type="entry name" value="ATP-guanido_PTrfase_AS"/>
</dbReference>
<keyword evidence="3 5" id="KW-0418">Kinase</keyword>
<dbReference type="AlphaFoldDB" id="A0A1M6IB96"/>
<evidence type="ECO:0000259" key="8">
    <source>
        <dbReference type="PROSITE" id="PS51510"/>
    </source>
</evidence>